<dbReference type="Proteomes" id="UP000242222">
    <property type="component" value="Unassembled WGS sequence"/>
</dbReference>
<keyword evidence="2" id="KW-1185">Reference proteome</keyword>
<organism evidence="1 2">
    <name type="scientific">Izhakiella capsodis</name>
    <dbReference type="NCBI Taxonomy" id="1367852"/>
    <lineage>
        <taxon>Bacteria</taxon>
        <taxon>Pseudomonadati</taxon>
        <taxon>Pseudomonadota</taxon>
        <taxon>Gammaproteobacteria</taxon>
        <taxon>Enterobacterales</taxon>
        <taxon>Erwiniaceae</taxon>
        <taxon>Izhakiella</taxon>
    </lineage>
</organism>
<dbReference type="AlphaFoldDB" id="A0A1I4UMS1"/>
<evidence type="ECO:0000313" key="2">
    <source>
        <dbReference type="Proteomes" id="UP000242222"/>
    </source>
</evidence>
<sequence>MQLSLSQKEVTEAVNARPILAASIYHVVK</sequence>
<accession>A0A1I4UMS1</accession>
<name>A0A1I4UMS1_9GAMM</name>
<gene>
    <name evidence="1" type="ORF">SAMN05216516_101215</name>
</gene>
<dbReference type="EMBL" id="FOVC01000001">
    <property type="protein sequence ID" value="SFM90282.1"/>
    <property type="molecule type" value="Genomic_DNA"/>
</dbReference>
<reference evidence="2" key="1">
    <citation type="submission" date="2016-10" db="EMBL/GenBank/DDBJ databases">
        <authorList>
            <person name="Varghese N."/>
            <person name="Submissions S."/>
        </authorList>
    </citation>
    <scope>NUCLEOTIDE SEQUENCE [LARGE SCALE GENOMIC DNA]</scope>
    <source>
        <strain evidence="2">N6PO6</strain>
    </source>
</reference>
<proteinExistence type="predicted"/>
<protein>
    <submittedName>
        <fullName evidence="1">Uncharacterized protein</fullName>
    </submittedName>
</protein>
<evidence type="ECO:0000313" key="1">
    <source>
        <dbReference type="EMBL" id="SFM90282.1"/>
    </source>
</evidence>